<sequence>MTATMAHDSAPAPRQSGQASHRTARDDVPAIRGIPATDADRTARRWPGGTSREIEDTGGAGRAEAGGLGREEAGDAGVGVLEAVEREAAALFAQARRLVEALAARAGLEPDEFRCLCALSRQGPLPTRELAAAAGLSGDAAARTVDRLERRGCAARRGSPGRVLVHPDLPAYRARAEPALRELRETWQPRARVACDDLALVAGLLAAGRRLTDLVTLVGHRPDAFTM</sequence>
<accession>A0A367FB96</accession>
<keyword evidence="4" id="KW-1185">Reference proteome</keyword>
<dbReference type="AlphaFoldDB" id="A0A367FB96"/>
<evidence type="ECO:0000313" key="4">
    <source>
        <dbReference type="Proteomes" id="UP000253094"/>
    </source>
</evidence>
<comment type="caution">
    <text evidence="3">The sequence shown here is derived from an EMBL/GenBank/DDBJ whole genome shotgun (WGS) entry which is preliminary data.</text>
</comment>
<reference evidence="3 4" key="1">
    <citation type="submission" date="2018-06" db="EMBL/GenBank/DDBJ databases">
        <title>Sphaerisporangium craniellae sp. nov., isolated from a marine sponge in the South China Sea.</title>
        <authorList>
            <person name="Li L."/>
        </authorList>
    </citation>
    <scope>NUCLEOTIDE SEQUENCE [LARGE SCALE GENOMIC DNA]</scope>
    <source>
        <strain evidence="3 4">CCTCC AA 208026</strain>
    </source>
</reference>
<proteinExistence type="predicted"/>
<dbReference type="GO" id="GO:0003700">
    <property type="term" value="F:DNA-binding transcription factor activity"/>
    <property type="evidence" value="ECO:0007669"/>
    <property type="project" value="InterPro"/>
</dbReference>
<evidence type="ECO:0000313" key="3">
    <source>
        <dbReference type="EMBL" id="RCG26840.1"/>
    </source>
</evidence>
<dbReference type="InterPro" id="IPR036390">
    <property type="entry name" value="WH_DNA-bd_sf"/>
</dbReference>
<dbReference type="EMBL" id="QOIL01000018">
    <property type="protein sequence ID" value="RCG26840.1"/>
    <property type="molecule type" value="Genomic_DNA"/>
</dbReference>
<feature type="region of interest" description="Disordered" evidence="1">
    <location>
        <begin position="1"/>
        <end position="72"/>
    </location>
</feature>
<dbReference type="Proteomes" id="UP000253094">
    <property type="component" value="Unassembled WGS sequence"/>
</dbReference>
<feature type="compositionally biased region" description="Gly residues" evidence="1">
    <location>
        <begin position="58"/>
        <end position="68"/>
    </location>
</feature>
<dbReference type="InterPro" id="IPR000835">
    <property type="entry name" value="HTH_MarR-typ"/>
</dbReference>
<dbReference type="Pfam" id="PF12802">
    <property type="entry name" value="MarR_2"/>
    <property type="match status" value="1"/>
</dbReference>
<feature type="domain" description="HTH marR-type" evidence="2">
    <location>
        <begin position="107"/>
        <end position="161"/>
    </location>
</feature>
<dbReference type="InterPro" id="IPR036388">
    <property type="entry name" value="WH-like_DNA-bd_sf"/>
</dbReference>
<gene>
    <name evidence="3" type="ORF">DQ384_28555</name>
</gene>
<dbReference type="Gene3D" id="1.10.10.10">
    <property type="entry name" value="Winged helix-like DNA-binding domain superfamily/Winged helix DNA-binding domain"/>
    <property type="match status" value="1"/>
</dbReference>
<organism evidence="3 4">
    <name type="scientific">Sphaerisporangium album</name>
    <dbReference type="NCBI Taxonomy" id="509200"/>
    <lineage>
        <taxon>Bacteria</taxon>
        <taxon>Bacillati</taxon>
        <taxon>Actinomycetota</taxon>
        <taxon>Actinomycetes</taxon>
        <taxon>Streptosporangiales</taxon>
        <taxon>Streptosporangiaceae</taxon>
        <taxon>Sphaerisporangium</taxon>
    </lineage>
</organism>
<dbReference type="SUPFAM" id="SSF46785">
    <property type="entry name" value="Winged helix' DNA-binding domain"/>
    <property type="match status" value="1"/>
</dbReference>
<evidence type="ECO:0000256" key="1">
    <source>
        <dbReference type="SAM" id="MobiDB-lite"/>
    </source>
</evidence>
<name>A0A367FB96_9ACTN</name>
<evidence type="ECO:0000259" key="2">
    <source>
        <dbReference type="Pfam" id="PF12802"/>
    </source>
</evidence>
<protein>
    <submittedName>
        <fullName evidence="3">MarR family transcriptional regulator</fullName>
    </submittedName>
</protein>